<evidence type="ECO:0000256" key="5">
    <source>
        <dbReference type="NCBIfam" id="TIGR00112"/>
    </source>
</evidence>
<proteinExistence type="inferred from homology"/>
<comment type="caution">
    <text evidence="8">The sequence shown here is derived from an EMBL/GenBank/DDBJ whole genome shotgun (WGS) entry which is preliminary data.</text>
</comment>
<comment type="function">
    <text evidence="4">Catalyzes the reduction of 1-pyrroline-5-carboxylate (PCA) to L-proline.</text>
</comment>
<dbReference type="Pfam" id="PF03807">
    <property type="entry name" value="F420_oxidored"/>
    <property type="match status" value="1"/>
</dbReference>
<dbReference type="Pfam" id="PF14748">
    <property type="entry name" value="P5CR_dimer"/>
    <property type="match status" value="1"/>
</dbReference>
<comment type="pathway">
    <text evidence="4">Amino-acid biosynthesis; L-proline biosynthesis; L-proline from L-glutamate 5-semialdehyde: step 1/1.</text>
</comment>
<keyword evidence="3 4" id="KW-0560">Oxidoreductase</keyword>
<dbReference type="GeneID" id="95587283"/>
<dbReference type="Gene3D" id="3.40.50.720">
    <property type="entry name" value="NAD(P)-binding Rossmann-like Domain"/>
    <property type="match status" value="1"/>
</dbReference>
<comment type="catalytic activity">
    <reaction evidence="4">
        <text>L-proline + NADP(+) = (S)-1-pyrroline-5-carboxylate + NADPH + 2 H(+)</text>
        <dbReference type="Rhea" id="RHEA:14109"/>
        <dbReference type="ChEBI" id="CHEBI:15378"/>
        <dbReference type="ChEBI" id="CHEBI:17388"/>
        <dbReference type="ChEBI" id="CHEBI:57783"/>
        <dbReference type="ChEBI" id="CHEBI:58349"/>
        <dbReference type="ChEBI" id="CHEBI:60039"/>
        <dbReference type="EC" id="1.5.1.2"/>
    </reaction>
</comment>
<accession>A0ABQ3SLF9</accession>
<dbReference type="SUPFAM" id="SSF51735">
    <property type="entry name" value="NAD(P)-binding Rossmann-fold domains"/>
    <property type="match status" value="1"/>
</dbReference>
<dbReference type="InterPro" id="IPR036291">
    <property type="entry name" value="NAD(P)-bd_dom_sf"/>
</dbReference>
<dbReference type="InterPro" id="IPR000304">
    <property type="entry name" value="Pyrroline-COOH_reductase"/>
</dbReference>
<keyword evidence="9" id="KW-1185">Reference proteome</keyword>
<comment type="subcellular location">
    <subcellularLocation>
        <location evidence="4">Cytoplasm</location>
    </subcellularLocation>
</comment>
<organism evidence="8 9">
    <name type="scientific">Streptomyces nojiriensis</name>
    <dbReference type="NCBI Taxonomy" id="66374"/>
    <lineage>
        <taxon>Bacteria</taxon>
        <taxon>Bacillati</taxon>
        <taxon>Actinomycetota</taxon>
        <taxon>Actinomycetes</taxon>
        <taxon>Kitasatosporales</taxon>
        <taxon>Streptomycetaceae</taxon>
        <taxon>Streptomyces</taxon>
    </lineage>
</organism>
<keyword evidence="4" id="KW-0028">Amino-acid biosynthesis</keyword>
<dbReference type="EMBL" id="BNEC01000005">
    <property type="protein sequence ID" value="GHI68965.1"/>
    <property type="molecule type" value="Genomic_DNA"/>
</dbReference>
<evidence type="ECO:0000259" key="6">
    <source>
        <dbReference type="Pfam" id="PF03807"/>
    </source>
</evidence>
<keyword evidence="2 4" id="KW-0521">NADP</keyword>
<dbReference type="PANTHER" id="PTHR11645">
    <property type="entry name" value="PYRROLINE-5-CARBOXYLATE REDUCTASE"/>
    <property type="match status" value="1"/>
</dbReference>
<evidence type="ECO:0000256" key="2">
    <source>
        <dbReference type="ARBA" id="ARBA00022857"/>
    </source>
</evidence>
<dbReference type="Proteomes" id="UP000613974">
    <property type="component" value="Unassembled WGS sequence"/>
</dbReference>
<sequence>MQDVAVIGAGHMGTAMIAGIRKQMPDVRIEVAEQSAERVRLLRDQFGIEARDAYTPRPGTVVLLAIPPQAFEEFAARAVPGSYRDCLVISVMGGVTVAAITKLLDTQRVVRSIPNTPSEVGQGMTAFCANPSIGEADVEAARRVLSAIGGVLRVADETLLDDASALCGGGPAFVAHIAGAFADFALRAGFDASQARAIICQVLRGTADLLELTRRDPEEVARQVMTPGGTTERGMSVLRQRNLHDVITEALDSAAARSRELGAIGK</sequence>
<evidence type="ECO:0000313" key="8">
    <source>
        <dbReference type="EMBL" id="GHI68965.1"/>
    </source>
</evidence>
<comment type="catalytic activity">
    <reaction evidence="4">
        <text>L-proline + NAD(+) = (S)-1-pyrroline-5-carboxylate + NADH + 2 H(+)</text>
        <dbReference type="Rhea" id="RHEA:14105"/>
        <dbReference type="ChEBI" id="CHEBI:15378"/>
        <dbReference type="ChEBI" id="CHEBI:17388"/>
        <dbReference type="ChEBI" id="CHEBI:57540"/>
        <dbReference type="ChEBI" id="CHEBI:57945"/>
        <dbReference type="ChEBI" id="CHEBI:60039"/>
        <dbReference type="EC" id="1.5.1.2"/>
    </reaction>
</comment>
<dbReference type="PANTHER" id="PTHR11645:SF0">
    <property type="entry name" value="PYRROLINE-5-CARBOXYLATE REDUCTASE 3"/>
    <property type="match status" value="1"/>
</dbReference>
<dbReference type="SUPFAM" id="SSF48179">
    <property type="entry name" value="6-phosphogluconate dehydrogenase C-terminal domain-like"/>
    <property type="match status" value="1"/>
</dbReference>
<dbReference type="NCBIfam" id="TIGR00112">
    <property type="entry name" value="proC"/>
    <property type="match status" value="1"/>
</dbReference>
<protein>
    <recommendedName>
        <fullName evidence="4 5">Pyrroline-5-carboxylate reductase</fullName>
        <shortName evidence="4">P5C reductase</shortName>
        <shortName evidence="4">P5CR</shortName>
        <ecNumber evidence="4 5">1.5.1.2</ecNumber>
    </recommendedName>
    <alternativeName>
        <fullName evidence="4">PCA reductase</fullName>
    </alternativeName>
</protein>
<name>A0ABQ3SLF9_9ACTN</name>
<keyword evidence="4" id="KW-0963">Cytoplasm</keyword>
<comment type="similarity">
    <text evidence="1 4">Belongs to the pyrroline-5-carboxylate reductase family.</text>
</comment>
<dbReference type="InterPro" id="IPR008927">
    <property type="entry name" value="6-PGluconate_DH-like_C_sf"/>
</dbReference>
<dbReference type="HAMAP" id="MF_01925">
    <property type="entry name" value="P5C_reductase"/>
    <property type="match status" value="1"/>
</dbReference>
<dbReference type="InterPro" id="IPR029036">
    <property type="entry name" value="P5CR_dimer"/>
</dbReference>
<dbReference type="RefSeq" id="WP_268254193.1">
    <property type="nucleotide sequence ID" value="NZ_BMRL01000036.1"/>
</dbReference>
<evidence type="ECO:0000256" key="3">
    <source>
        <dbReference type="ARBA" id="ARBA00023002"/>
    </source>
</evidence>
<feature type="domain" description="Pyrroline-5-carboxylate reductase dimerisation" evidence="7">
    <location>
        <begin position="157"/>
        <end position="261"/>
    </location>
</feature>
<keyword evidence="4" id="KW-0641">Proline biosynthesis</keyword>
<evidence type="ECO:0000313" key="9">
    <source>
        <dbReference type="Proteomes" id="UP000613974"/>
    </source>
</evidence>
<dbReference type="PIRSF" id="PIRSF000193">
    <property type="entry name" value="Pyrrol-5-carb_rd"/>
    <property type="match status" value="1"/>
</dbReference>
<evidence type="ECO:0000256" key="4">
    <source>
        <dbReference type="HAMAP-Rule" id="MF_01925"/>
    </source>
</evidence>
<dbReference type="EC" id="1.5.1.2" evidence="4 5"/>
<evidence type="ECO:0000256" key="1">
    <source>
        <dbReference type="ARBA" id="ARBA00005525"/>
    </source>
</evidence>
<dbReference type="InterPro" id="IPR028939">
    <property type="entry name" value="P5C_Rdtase_cat_N"/>
</dbReference>
<dbReference type="Gene3D" id="1.10.3730.10">
    <property type="entry name" value="ProC C-terminal domain-like"/>
    <property type="match status" value="1"/>
</dbReference>
<gene>
    <name evidence="8" type="primary">proC_1</name>
    <name evidence="4" type="synonym">proC</name>
    <name evidence="8" type="ORF">Snoj_28830</name>
</gene>
<reference evidence="9" key="1">
    <citation type="submission" date="2023-07" db="EMBL/GenBank/DDBJ databases">
        <title>Whole genome shotgun sequence of Streptomyces nojiriensis NBRC 13794.</title>
        <authorList>
            <person name="Komaki H."/>
            <person name="Tamura T."/>
        </authorList>
    </citation>
    <scope>NUCLEOTIDE SEQUENCE [LARGE SCALE GENOMIC DNA]</scope>
    <source>
        <strain evidence="9">NBRC 13794</strain>
    </source>
</reference>
<evidence type="ECO:0000259" key="7">
    <source>
        <dbReference type="Pfam" id="PF14748"/>
    </source>
</evidence>
<feature type="domain" description="Pyrroline-5-carboxylate reductase catalytic N-terminal" evidence="6">
    <location>
        <begin position="4"/>
        <end position="92"/>
    </location>
</feature>